<dbReference type="SMART" id="SM00530">
    <property type="entry name" value="HTH_XRE"/>
    <property type="match status" value="1"/>
</dbReference>
<gene>
    <name evidence="3" type="ORF">IAD49_04710</name>
</gene>
<evidence type="ECO:0000256" key="1">
    <source>
        <dbReference type="ARBA" id="ARBA00023125"/>
    </source>
</evidence>
<dbReference type="AlphaFoldDB" id="A0A9D1HWD9"/>
<dbReference type="Pfam" id="PF12844">
    <property type="entry name" value="HTH_19"/>
    <property type="match status" value="1"/>
</dbReference>
<dbReference type="Proteomes" id="UP000824087">
    <property type="component" value="Unassembled WGS sequence"/>
</dbReference>
<reference evidence="3" key="2">
    <citation type="journal article" date="2021" name="PeerJ">
        <title>Extensive microbial diversity within the chicken gut microbiome revealed by metagenomics and culture.</title>
        <authorList>
            <person name="Gilroy R."/>
            <person name="Ravi A."/>
            <person name="Getino M."/>
            <person name="Pursley I."/>
            <person name="Horton D.L."/>
            <person name="Alikhan N.F."/>
            <person name="Baker D."/>
            <person name="Gharbi K."/>
            <person name="Hall N."/>
            <person name="Watson M."/>
            <person name="Adriaenssens E.M."/>
            <person name="Foster-Nyarko E."/>
            <person name="Jarju S."/>
            <person name="Secka A."/>
            <person name="Antonio M."/>
            <person name="Oren A."/>
            <person name="Chaudhuri R.R."/>
            <person name="La Ragione R."/>
            <person name="Hildebrand F."/>
            <person name="Pallen M.J."/>
        </authorList>
    </citation>
    <scope>NUCLEOTIDE SEQUENCE</scope>
    <source>
        <strain evidence="3">CHK197-8231</strain>
    </source>
</reference>
<dbReference type="CDD" id="cd00093">
    <property type="entry name" value="HTH_XRE"/>
    <property type="match status" value="1"/>
</dbReference>
<dbReference type="InterPro" id="IPR010982">
    <property type="entry name" value="Lambda_DNA-bd_dom_sf"/>
</dbReference>
<name>A0A9D1HWD9_9BACT</name>
<reference evidence="3" key="1">
    <citation type="submission" date="2020-10" db="EMBL/GenBank/DDBJ databases">
        <authorList>
            <person name="Gilroy R."/>
        </authorList>
    </citation>
    <scope>NUCLEOTIDE SEQUENCE</scope>
    <source>
        <strain evidence="3">CHK197-8231</strain>
    </source>
</reference>
<proteinExistence type="predicted"/>
<accession>A0A9D1HWD9</accession>
<keyword evidence="1" id="KW-0238">DNA-binding</keyword>
<dbReference type="PANTHER" id="PTHR46558">
    <property type="entry name" value="TRACRIPTIONAL REGULATORY PROTEIN-RELATED-RELATED"/>
    <property type="match status" value="1"/>
</dbReference>
<protein>
    <submittedName>
        <fullName evidence="3">Helix-turn-helix transcriptional regulator</fullName>
    </submittedName>
</protein>
<feature type="domain" description="HTH cro/C1-type" evidence="2">
    <location>
        <begin position="5"/>
        <end position="59"/>
    </location>
</feature>
<evidence type="ECO:0000313" key="3">
    <source>
        <dbReference type="EMBL" id="HIU22863.1"/>
    </source>
</evidence>
<comment type="caution">
    <text evidence="3">The sequence shown here is derived from an EMBL/GenBank/DDBJ whole genome shotgun (WGS) entry which is preliminary data.</text>
</comment>
<dbReference type="PANTHER" id="PTHR46558:SF14">
    <property type="entry name" value="HTH-TYPE TRANSCRIPTIONAL REGULATOR ANSR"/>
    <property type="match status" value="1"/>
</dbReference>
<dbReference type="Gene3D" id="1.10.260.40">
    <property type="entry name" value="lambda repressor-like DNA-binding domains"/>
    <property type="match status" value="1"/>
</dbReference>
<dbReference type="EMBL" id="DVML01000025">
    <property type="protein sequence ID" value="HIU22863.1"/>
    <property type="molecule type" value="Genomic_DNA"/>
</dbReference>
<evidence type="ECO:0000313" key="4">
    <source>
        <dbReference type="Proteomes" id="UP000824087"/>
    </source>
</evidence>
<evidence type="ECO:0000259" key="2">
    <source>
        <dbReference type="PROSITE" id="PS50943"/>
    </source>
</evidence>
<dbReference type="SUPFAM" id="SSF47413">
    <property type="entry name" value="lambda repressor-like DNA-binding domains"/>
    <property type="match status" value="1"/>
</dbReference>
<dbReference type="InterPro" id="IPR001387">
    <property type="entry name" value="Cro/C1-type_HTH"/>
</dbReference>
<dbReference type="PROSITE" id="PS50943">
    <property type="entry name" value="HTH_CROC1"/>
    <property type="match status" value="1"/>
</dbReference>
<organism evidence="3 4">
    <name type="scientific">Candidatus Fimihabitans intestinipullorum</name>
    <dbReference type="NCBI Taxonomy" id="2840820"/>
    <lineage>
        <taxon>Bacteria</taxon>
        <taxon>Bacillati</taxon>
        <taxon>Mycoplasmatota</taxon>
        <taxon>Mycoplasmatota incertae sedis</taxon>
        <taxon>Candidatus Fimihabitans</taxon>
    </lineage>
</organism>
<sequence>MYRKLKELRKKKKYTTQIMAERLGISKPFYCQIENGTRRLSYRMAVKIADIFNKRPDTLFYEDQKELLEAELKEDEK</sequence>
<dbReference type="GO" id="GO:0003677">
    <property type="term" value="F:DNA binding"/>
    <property type="evidence" value="ECO:0007669"/>
    <property type="project" value="UniProtKB-KW"/>
</dbReference>